<evidence type="ECO:0000313" key="4">
    <source>
        <dbReference type="EMBL" id="KAK5056849.1"/>
    </source>
</evidence>
<feature type="region of interest" description="Disordered" evidence="2">
    <location>
        <begin position="448"/>
        <end position="508"/>
    </location>
</feature>
<reference evidence="4 5" key="1">
    <citation type="submission" date="2023-08" db="EMBL/GenBank/DDBJ databases">
        <title>Black Yeasts Isolated from many extreme environments.</title>
        <authorList>
            <person name="Coleine C."/>
            <person name="Stajich J.E."/>
            <person name="Selbmann L."/>
        </authorList>
    </citation>
    <scope>NUCLEOTIDE SEQUENCE [LARGE SCALE GENOMIC DNA]</scope>
    <source>
        <strain evidence="4 5">CCFEE 5792</strain>
    </source>
</reference>
<gene>
    <name evidence="4" type="ORF">LTR84_012381</name>
</gene>
<feature type="compositionally biased region" description="Polar residues" evidence="2">
    <location>
        <begin position="450"/>
        <end position="467"/>
    </location>
</feature>
<dbReference type="InterPro" id="IPR043453">
    <property type="entry name" value="Slm1_PH"/>
</dbReference>
<feature type="domain" description="PH" evidence="3">
    <location>
        <begin position="314"/>
        <end position="425"/>
    </location>
</feature>
<dbReference type="EMBL" id="JAVRRD010000007">
    <property type="protein sequence ID" value="KAK5056849.1"/>
    <property type="molecule type" value="Genomic_DNA"/>
</dbReference>
<comment type="caution">
    <text evidence="4">The sequence shown here is derived from an EMBL/GenBank/DDBJ whole genome shotgun (WGS) entry which is preliminary data.</text>
</comment>
<dbReference type="AlphaFoldDB" id="A0AAV9NGI9"/>
<dbReference type="Gene3D" id="2.30.29.30">
    <property type="entry name" value="Pleckstrin-homology domain (PH domain)/Phosphotyrosine-binding domain (PTB)"/>
    <property type="match status" value="1"/>
</dbReference>
<dbReference type="SMART" id="SM00233">
    <property type="entry name" value="PH"/>
    <property type="match status" value="1"/>
</dbReference>
<dbReference type="Pfam" id="PF20400">
    <property type="entry name" value="BAR_4"/>
    <property type="match status" value="1"/>
</dbReference>
<dbReference type="CDD" id="cd13311">
    <property type="entry name" value="PH_Slm1"/>
    <property type="match status" value="1"/>
</dbReference>
<accession>A0AAV9NGI9</accession>
<dbReference type="InterPro" id="IPR046869">
    <property type="entry name" value="SLM1/RGC1-like_PH"/>
</dbReference>
<evidence type="ECO:0000259" key="3">
    <source>
        <dbReference type="PROSITE" id="PS50003"/>
    </source>
</evidence>
<dbReference type="InterPro" id="IPR011993">
    <property type="entry name" value="PH-like_dom_sf"/>
</dbReference>
<organism evidence="4 5">
    <name type="scientific">Exophiala bonariae</name>
    <dbReference type="NCBI Taxonomy" id="1690606"/>
    <lineage>
        <taxon>Eukaryota</taxon>
        <taxon>Fungi</taxon>
        <taxon>Dikarya</taxon>
        <taxon>Ascomycota</taxon>
        <taxon>Pezizomycotina</taxon>
        <taxon>Eurotiomycetes</taxon>
        <taxon>Chaetothyriomycetidae</taxon>
        <taxon>Chaetothyriales</taxon>
        <taxon>Herpotrichiellaceae</taxon>
        <taxon>Exophiala</taxon>
    </lineage>
</organism>
<dbReference type="RefSeq" id="XP_064708565.1">
    <property type="nucleotide sequence ID" value="XM_064855905.1"/>
</dbReference>
<evidence type="ECO:0000256" key="2">
    <source>
        <dbReference type="SAM" id="MobiDB-lite"/>
    </source>
</evidence>
<dbReference type="PANTHER" id="PTHR31941:SF1">
    <property type="entry name" value="CYTOSKELETAL SIGNALING PROTEIN SLM1"/>
    <property type="match status" value="1"/>
</dbReference>
<dbReference type="PROSITE" id="PS50003">
    <property type="entry name" value="PH_DOMAIN"/>
    <property type="match status" value="1"/>
</dbReference>
<evidence type="ECO:0000313" key="5">
    <source>
        <dbReference type="Proteomes" id="UP001358417"/>
    </source>
</evidence>
<dbReference type="SUPFAM" id="SSF50729">
    <property type="entry name" value="PH domain-like"/>
    <property type="match status" value="1"/>
</dbReference>
<protein>
    <recommendedName>
        <fullName evidence="3">PH domain-containing protein</fullName>
    </recommendedName>
</protein>
<feature type="compositionally biased region" description="Low complexity" evidence="2">
    <location>
        <begin position="469"/>
        <end position="489"/>
    </location>
</feature>
<dbReference type="InterPro" id="IPR001849">
    <property type="entry name" value="PH_domain"/>
</dbReference>
<dbReference type="PANTHER" id="PTHR31941">
    <property type="entry name" value="CYTOSKELETAL SIGNALING PROTEIN SLM1"/>
    <property type="match status" value="1"/>
</dbReference>
<name>A0AAV9NGI9_9EURO</name>
<dbReference type="Proteomes" id="UP001358417">
    <property type="component" value="Unassembled WGS sequence"/>
</dbReference>
<dbReference type="GeneID" id="89980528"/>
<dbReference type="InterPro" id="IPR046868">
    <property type="entry name" value="BAR_4"/>
</dbReference>
<proteinExistence type="predicted"/>
<keyword evidence="1" id="KW-0597">Phosphoprotein</keyword>
<sequence length="508" mass="55208">MNIAHYFTSPPPNYYALMATTNLPTRANTVRTDSGEEAFDGDPSSAAGLLIERLQAWKHMCGYLENYISHVAKDEQSKAKDQEKILKTLSDPLKEAHHFDTAIGGISSLFDNLRANTQAQSQLHVETSKNLTGQVLPILERLHAEIKNKNKEITNGAGKGSKVVDAARQNSQKAIELLGHHAASFDSSGGKVTAQHDPYVIRRGILYRLNRQILEENSNRQDLIAVQNAFSQFEAHVITTVQTALNAFNQFMSTQTDRQKAMYGDIAATASNIPLNFEWDGFIRRNNAVLVNPNAAPRTMDGVSFPNDSHRATKPLIEGSLERKSRGMGALKGYSTGYYVVTPAGYLHEYKDNDNFHKDPAPEISLYLPDSIIGAVDGPKFTIKGKDSSGSKLGQKMAISSEFQFKAHTHADAEQWRSIVASFANSSNSLPTSPVESRNITPIATRMEEPQQSGVTSGPLSATSPQAGSAHPITSPTSATTTSPASAGPYHGAPAATPLGDRKYVEKS</sequence>
<keyword evidence="5" id="KW-1185">Reference proteome</keyword>
<dbReference type="Gene3D" id="1.20.1270.60">
    <property type="entry name" value="Arfaptin homology (AH) domain/BAR domain"/>
    <property type="match status" value="1"/>
</dbReference>
<dbReference type="InterPro" id="IPR027267">
    <property type="entry name" value="AH/BAR_dom_sf"/>
</dbReference>
<evidence type="ECO:0000256" key="1">
    <source>
        <dbReference type="ARBA" id="ARBA00022553"/>
    </source>
</evidence>
<dbReference type="Pfam" id="PF20399">
    <property type="entry name" value="PH_20"/>
    <property type="match status" value="1"/>
</dbReference>
<dbReference type="SUPFAM" id="SSF103657">
    <property type="entry name" value="BAR/IMD domain-like"/>
    <property type="match status" value="1"/>
</dbReference>